<dbReference type="Gene3D" id="3.30.420.40">
    <property type="match status" value="1"/>
</dbReference>
<comment type="similarity">
    <text evidence="1">Belongs to the GDA1/CD39 NTPase family.</text>
</comment>
<keyword evidence="6" id="KW-1185">Reference proteome</keyword>
<keyword evidence="2" id="KW-0378">Hydrolase</keyword>
<keyword evidence="5" id="KW-1133">Transmembrane helix</keyword>
<evidence type="ECO:0000313" key="7">
    <source>
        <dbReference type="WBParaSite" id="maker-uti_cns_0047791-snap-gene-0.5-mRNA-1"/>
    </source>
</evidence>
<accession>A0A1I8JFL8</accession>
<evidence type="ECO:0000256" key="1">
    <source>
        <dbReference type="ARBA" id="ARBA00009283"/>
    </source>
</evidence>
<dbReference type="GO" id="GO:0017111">
    <property type="term" value="F:ribonucleoside triphosphate phosphatase activity"/>
    <property type="evidence" value="ECO:0007669"/>
    <property type="project" value="TreeGrafter"/>
</dbReference>
<dbReference type="GO" id="GO:0004382">
    <property type="term" value="F:GDP phosphatase activity"/>
    <property type="evidence" value="ECO:0007669"/>
    <property type="project" value="TreeGrafter"/>
</dbReference>
<keyword evidence="5" id="KW-0472">Membrane</keyword>
<reference evidence="7" key="1">
    <citation type="submission" date="2016-11" db="UniProtKB">
        <authorList>
            <consortium name="WormBaseParasite"/>
        </authorList>
    </citation>
    <scope>IDENTIFICATION</scope>
</reference>
<keyword evidence="4" id="KW-0547">Nucleotide-binding</keyword>
<feature type="transmembrane region" description="Helical" evidence="5">
    <location>
        <begin position="592"/>
        <end position="615"/>
    </location>
</feature>
<sequence>GGVISITVKCDLAYSQAAGRVHLRLGVDRTLDSLLDEFCSHMRIRRLPTLSLRNDLHSELALDLTLAAAGLSDGDVIYAFDSDPPPPPPEPVLARDSASNWWILAAAALAIGLFGAAAIITMFIIGNQPIDAYGVIIDAGSSSSKVYIYTWPASKTNGNGVVSQRAVANNSSAPIESSQGINQIEWSLRSLDSVVPEDRKAKTELFLGATAGMRMYSAVNSTAAELVLNGARQVLTSKFAYKVSNATGQIRIITGAEEAVGAWISVYYLKNSFGDFASSSLTSRVARSVGYRQLANDFDTFGSLDLGGASTQIAFVPAGNFTPADSVSSKTHIVPLSLYGKVYNVYAYSFLCYGKAEAENRMLASVIANAGYNSSAVINTPCWQYQIRVMIVHHSPIPRRLTTQQLSRATDVFQRPCSDRWQLQPPPPPPSVLARLNFTIRGTGSYENCSKLVGKFFNATCDQSTCSFNDVFQPAPAGKFVAFSGFYYVASFFNASNIGSDRMQFVNAVRAFCQKRYVASIGYSDSFLRWYCFDGVYVLSLLNAYGFNETNWGLLEFEDSATSANKVGWSLGYTILQSGLIPAESPLMSLSLPMFIILLIMFAAFLGFAVLFGCLGRRVKQRAQGYVTI</sequence>
<dbReference type="Proteomes" id="UP000095280">
    <property type="component" value="Unplaced"/>
</dbReference>
<dbReference type="PANTHER" id="PTHR11782">
    <property type="entry name" value="ADENOSINE/GUANOSINE DIPHOSPHATASE"/>
    <property type="match status" value="1"/>
</dbReference>
<organism evidence="6 7">
    <name type="scientific">Macrostomum lignano</name>
    <dbReference type="NCBI Taxonomy" id="282301"/>
    <lineage>
        <taxon>Eukaryota</taxon>
        <taxon>Metazoa</taxon>
        <taxon>Spiralia</taxon>
        <taxon>Lophotrochozoa</taxon>
        <taxon>Platyhelminthes</taxon>
        <taxon>Rhabditophora</taxon>
        <taxon>Macrostomorpha</taxon>
        <taxon>Macrostomida</taxon>
        <taxon>Macrostomidae</taxon>
        <taxon>Macrostomum</taxon>
    </lineage>
</organism>
<dbReference type="WBParaSite" id="maker-uti_cns_0047791-snap-gene-0.5-mRNA-1">
    <property type="protein sequence ID" value="maker-uti_cns_0047791-snap-gene-0.5-mRNA-1"/>
    <property type="gene ID" value="maker-uti_cns_0047791-snap-gene-0.5"/>
</dbReference>
<name>A0A1I8JFL8_9PLAT</name>
<dbReference type="Gene3D" id="3.30.420.150">
    <property type="entry name" value="Exopolyphosphatase. Domain 2"/>
    <property type="match status" value="1"/>
</dbReference>
<dbReference type="GO" id="GO:0045134">
    <property type="term" value="F:UDP phosphatase activity"/>
    <property type="evidence" value="ECO:0007669"/>
    <property type="project" value="TreeGrafter"/>
</dbReference>
<dbReference type="GO" id="GO:0009134">
    <property type="term" value="P:nucleoside diphosphate catabolic process"/>
    <property type="evidence" value="ECO:0007669"/>
    <property type="project" value="TreeGrafter"/>
</dbReference>
<dbReference type="AlphaFoldDB" id="A0A1I8JFL8"/>
<dbReference type="GO" id="GO:0005524">
    <property type="term" value="F:ATP binding"/>
    <property type="evidence" value="ECO:0007669"/>
    <property type="project" value="UniProtKB-KW"/>
</dbReference>
<evidence type="ECO:0000256" key="4">
    <source>
        <dbReference type="PIRSR" id="PIRSR600407-2"/>
    </source>
</evidence>
<dbReference type="Pfam" id="PF01150">
    <property type="entry name" value="GDA1_CD39"/>
    <property type="match status" value="1"/>
</dbReference>
<evidence type="ECO:0000256" key="2">
    <source>
        <dbReference type="ARBA" id="ARBA00022801"/>
    </source>
</evidence>
<dbReference type="GO" id="GO:0005886">
    <property type="term" value="C:plasma membrane"/>
    <property type="evidence" value="ECO:0007669"/>
    <property type="project" value="TreeGrafter"/>
</dbReference>
<feature type="active site" description="Proton acceptor" evidence="3">
    <location>
        <position position="258"/>
    </location>
</feature>
<evidence type="ECO:0000313" key="6">
    <source>
        <dbReference type="Proteomes" id="UP000095280"/>
    </source>
</evidence>
<keyword evidence="4" id="KW-0067">ATP-binding</keyword>
<dbReference type="PANTHER" id="PTHR11782:SF83">
    <property type="entry name" value="GUANOSINE-DIPHOSPHATASE"/>
    <property type="match status" value="1"/>
</dbReference>
<proteinExistence type="inferred from homology"/>
<feature type="transmembrane region" description="Helical" evidence="5">
    <location>
        <begin position="101"/>
        <end position="125"/>
    </location>
</feature>
<dbReference type="CDD" id="cd24044">
    <property type="entry name" value="ASKHA_NBD_NTPDase1-like"/>
    <property type="match status" value="1"/>
</dbReference>
<evidence type="ECO:0000256" key="3">
    <source>
        <dbReference type="PIRSR" id="PIRSR600407-1"/>
    </source>
</evidence>
<feature type="binding site" evidence="4">
    <location>
        <begin position="308"/>
        <end position="312"/>
    </location>
    <ligand>
        <name>ATP</name>
        <dbReference type="ChEBI" id="CHEBI:30616"/>
    </ligand>
</feature>
<protein>
    <submittedName>
        <fullName evidence="7">Ectonucleoside triphosphate diphosphohydrolase 1</fullName>
    </submittedName>
</protein>
<dbReference type="InterPro" id="IPR000407">
    <property type="entry name" value="GDA1_CD39_NTPase"/>
</dbReference>
<evidence type="ECO:0000256" key="5">
    <source>
        <dbReference type="SAM" id="Phobius"/>
    </source>
</evidence>
<keyword evidence="5" id="KW-0812">Transmembrane</keyword>